<reference evidence="1" key="1">
    <citation type="submission" date="2021-02" db="EMBL/GenBank/DDBJ databases">
        <authorList>
            <person name="Nowell W R."/>
        </authorList>
    </citation>
    <scope>NUCLEOTIDE SEQUENCE</scope>
</reference>
<dbReference type="PANTHER" id="PTHR14165">
    <property type="entry name" value="MAJOR VAULT PROTEIN"/>
    <property type="match status" value="1"/>
</dbReference>
<dbReference type="Proteomes" id="UP000663881">
    <property type="component" value="Unassembled WGS sequence"/>
</dbReference>
<evidence type="ECO:0000313" key="1">
    <source>
        <dbReference type="EMBL" id="CAF4156287.1"/>
    </source>
</evidence>
<proteinExistence type="predicted"/>
<dbReference type="GO" id="GO:0005737">
    <property type="term" value="C:cytoplasm"/>
    <property type="evidence" value="ECO:0007669"/>
    <property type="project" value="TreeGrafter"/>
</dbReference>
<sequence length="122" mass="13426">SESELLRLKSAREAEIKFLREKNELEISKLAEISRIETEKFKLQVESIGASTIQAIATSSADTQVKLLQGLGLQSMLVTDGHTPINLMGFGQGLLGDLTSNPIKKQRLSHGVSNKYNVEETE</sequence>
<accession>A0A819Z041</accession>
<dbReference type="Gene3D" id="6.20.380.10">
    <property type="match status" value="1"/>
</dbReference>
<dbReference type="PANTHER" id="PTHR14165:SF3">
    <property type="entry name" value="MAJOR VAULT PROTEIN"/>
    <property type="match status" value="1"/>
</dbReference>
<dbReference type="Gene3D" id="6.10.250.720">
    <property type="match status" value="1"/>
</dbReference>
<evidence type="ECO:0000313" key="2">
    <source>
        <dbReference type="Proteomes" id="UP000663881"/>
    </source>
</evidence>
<gene>
    <name evidence="1" type="ORF">OKA104_LOCUS38534</name>
</gene>
<name>A0A819Z041_9BILA</name>
<feature type="non-terminal residue" evidence="1">
    <location>
        <position position="1"/>
    </location>
</feature>
<dbReference type="InterPro" id="IPR039059">
    <property type="entry name" value="MVP"/>
</dbReference>
<organism evidence="1 2">
    <name type="scientific">Adineta steineri</name>
    <dbReference type="NCBI Taxonomy" id="433720"/>
    <lineage>
        <taxon>Eukaryota</taxon>
        <taxon>Metazoa</taxon>
        <taxon>Spiralia</taxon>
        <taxon>Gnathifera</taxon>
        <taxon>Rotifera</taxon>
        <taxon>Eurotatoria</taxon>
        <taxon>Bdelloidea</taxon>
        <taxon>Adinetida</taxon>
        <taxon>Adinetidae</taxon>
        <taxon>Adineta</taxon>
    </lineage>
</organism>
<dbReference type="GO" id="GO:0005634">
    <property type="term" value="C:nucleus"/>
    <property type="evidence" value="ECO:0007669"/>
    <property type="project" value="TreeGrafter"/>
</dbReference>
<dbReference type="EMBL" id="CAJOAY010007014">
    <property type="protein sequence ID" value="CAF4156287.1"/>
    <property type="molecule type" value="Genomic_DNA"/>
</dbReference>
<dbReference type="AlphaFoldDB" id="A0A819Z041"/>
<comment type="caution">
    <text evidence="1">The sequence shown here is derived from an EMBL/GenBank/DDBJ whole genome shotgun (WGS) entry which is preliminary data.</text>
</comment>
<protein>
    <submittedName>
        <fullName evidence="1">Uncharacterized protein</fullName>
    </submittedName>
</protein>